<feature type="compositionally biased region" description="Basic and acidic residues" evidence="1">
    <location>
        <begin position="11"/>
        <end position="23"/>
    </location>
</feature>
<evidence type="ECO:0000313" key="4">
    <source>
        <dbReference type="EMBL" id="CNV57322.1"/>
    </source>
</evidence>
<keyword evidence="2" id="KW-0812">Transmembrane</keyword>
<dbReference type="EMBL" id="CQQC01001020">
    <property type="protein sequence ID" value="CNV57322.1"/>
    <property type="molecule type" value="Genomic_DNA"/>
</dbReference>
<dbReference type="Pfam" id="PF14042">
    <property type="entry name" value="DUF4247"/>
    <property type="match status" value="1"/>
</dbReference>
<evidence type="ECO:0000256" key="2">
    <source>
        <dbReference type="SAM" id="Phobius"/>
    </source>
</evidence>
<keyword evidence="2" id="KW-0472">Membrane</keyword>
<dbReference type="EMBL" id="CNFU01000843">
    <property type="protein sequence ID" value="CKS61284.1"/>
    <property type="molecule type" value="Genomic_DNA"/>
</dbReference>
<dbReference type="InterPro" id="IPR025341">
    <property type="entry name" value="DUF4247"/>
</dbReference>
<proteinExistence type="predicted"/>
<evidence type="ECO:0000256" key="1">
    <source>
        <dbReference type="SAM" id="MobiDB-lite"/>
    </source>
</evidence>
<organism evidence="4 5">
    <name type="scientific">Mycobacterium tuberculosis</name>
    <dbReference type="NCBI Taxonomy" id="1773"/>
    <lineage>
        <taxon>Bacteria</taxon>
        <taxon>Bacillati</taxon>
        <taxon>Actinomycetota</taxon>
        <taxon>Actinomycetes</taxon>
        <taxon>Mycobacteriales</taxon>
        <taxon>Mycobacteriaceae</taxon>
        <taxon>Mycobacterium</taxon>
        <taxon>Mycobacterium tuberculosis complex</taxon>
    </lineage>
</organism>
<dbReference type="Proteomes" id="UP000039217">
    <property type="component" value="Unassembled WGS sequence"/>
</dbReference>
<accession>A0A655F9K7</accession>
<evidence type="ECO:0000313" key="6">
    <source>
        <dbReference type="Proteomes" id="UP000049023"/>
    </source>
</evidence>
<sequence length="169" mass="17715">MALADLASVPERVRRDGGPHDEPMASMSRNRLFLVAGSLAVAAAVSLISGITLLNRDVGSYIASHYRQESRDVNGTRYLCTGSPKQVATTLVKYQTPAARASHTDTEYLRYRNNIVTVGPDGTYPCIIRVENLSAGYNHGAYVFLGPGFTPGSPSGGSGGSPGGPGGSK</sequence>
<evidence type="ECO:0000313" key="5">
    <source>
        <dbReference type="Proteomes" id="UP000039217"/>
    </source>
</evidence>
<dbReference type="Proteomes" id="UP000049023">
    <property type="component" value="Unassembled WGS sequence"/>
</dbReference>
<gene>
    <name evidence="4" type="ORF">ERS007661_02729</name>
    <name evidence="3" type="ORF">ERS027661_03315</name>
</gene>
<protein>
    <submittedName>
        <fullName evidence="4">Conserved membrane protein of uncharacterized function</fullName>
    </submittedName>
</protein>
<evidence type="ECO:0000313" key="3">
    <source>
        <dbReference type="EMBL" id="CKS61284.1"/>
    </source>
</evidence>
<feature type="region of interest" description="Disordered" evidence="1">
    <location>
        <begin position="1"/>
        <end position="24"/>
    </location>
</feature>
<keyword evidence="2" id="KW-1133">Transmembrane helix</keyword>
<reference evidence="5 6" key="1">
    <citation type="submission" date="2015-03" db="EMBL/GenBank/DDBJ databases">
        <authorList>
            <consortium name="Pathogen Informatics"/>
        </authorList>
    </citation>
    <scope>NUCLEOTIDE SEQUENCE [LARGE SCALE GENOMIC DNA]</scope>
    <source>
        <strain evidence="3 6">Bir 187</strain>
        <strain evidence="4 5">D00501624</strain>
    </source>
</reference>
<feature type="transmembrane region" description="Helical" evidence="2">
    <location>
        <begin position="32"/>
        <end position="54"/>
    </location>
</feature>
<name>A0A655F9K7_MYCTX</name>
<dbReference type="AlphaFoldDB" id="A0A655F9K7"/>